<proteinExistence type="predicted"/>
<accession>A0ABX8NEU1</accession>
<keyword evidence="2" id="KW-1185">Reference proteome</keyword>
<gene>
    <name evidence="1" type="ORF">KSS90_16085</name>
</gene>
<dbReference type="RefSeq" id="WP_217866375.1">
    <property type="nucleotide sequence ID" value="NZ_CP077077.1"/>
</dbReference>
<evidence type="ECO:0000313" key="2">
    <source>
        <dbReference type="Proteomes" id="UP000824010"/>
    </source>
</evidence>
<dbReference type="EMBL" id="CP077077">
    <property type="protein sequence ID" value="QXH54876.1"/>
    <property type="molecule type" value="Genomic_DNA"/>
</dbReference>
<organism evidence="1 2">
    <name type="scientific">Pseudomonas maumuensis</name>
    <dbReference type="NCBI Taxonomy" id="2842354"/>
    <lineage>
        <taxon>Bacteria</taxon>
        <taxon>Pseudomonadati</taxon>
        <taxon>Pseudomonadota</taxon>
        <taxon>Gammaproteobacteria</taxon>
        <taxon>Pseudomonadales</taxon>
        <taxon>Pseudomonadaceae</taxon>
        <taxon>Pseudomonas</taxon>
    </lineage>
</organism>
<evidence type="ECO:0000313" key="1">
    <source>
        <dbReference type="EMBL" id="QXH54876.1"/>
    </source>
</evidence>
<sequence>MSNPSKQLYEFPQRENNQSLRDRLTSKEWQFYIERFPELAAGDTHVIKVNADIVSAHTQEIFLSLPDRKVLTFGLDRFSQKPGGRPYWHGSMRPDRTSGLTSPKELALASLNNIFLSRYENRLRGEIYVAGQLYRLEFLGNDTQVLFSVSNPAKIGCTPIEDPAPAEAEAVPKQYPSHADSSKIGVLHLIAPSIWQNYESDFVDELDEAFKDSLERSNGVLGVSKIDMTYEYAGVRKFTFTEDYKNTDLLKRLTDTTTAIGRQIDDARYDLSAHLVLVSRWQTPLEDPPHRPFQDARQSTAFAVVGFSPDSITVNHQLGHLMGARHEWKPGPVLEPGYQFAYEFDFMGENLITLMGKIVADEDRPTYFVIYFSNPRLDIFGTPVGTVEHHDVARRFNERRFEVEAWYPRKK</sequence>
<reference evidence="1 2" key="1">
    <citation type="journal article" date="2021" name="Microorganisms">
        <title>The Ever-Expanding Pseudomonas Genus: Description of 43 New Species and Partition of the Pseudomonas putida Group.</title>
        <authorList>
            <person name="Girard L."/>
            <person name="Lood C."/>
            <person name="Hofte M."/>
            <person name="Vandamme P."/>
            <person name="Rokni-Zadeh H."/>
            <person name="van Noort V."/>
            <person name="Lavigne R."/>
            <person name="De Mot R."/>
        </authorList>
    </citation>
    <scope>NUCLEOTIDE SEQUENCE [LARGE SCALE GENOMIC DNA]</scope>
    <source>
        <strain evidence="1 2">COW77</strain>
    </source>
</reference>
<name>A0ABX8NEU1_9PSED</name>
<dbReference type="Proteomes" id="UP000824010">
    <property type="component" value="Chromosome"/>
</dbReference>
<protein>
    <submittedName>
        <fullName evidence="1">Uncharacterized protein</fullName>
    </submittedName>
</protein>